<dbReference type="OrthoDB" id="1407586at2"/>
<name>A0A4U0RXT5_9ACTN</name>
<reference evidence="2 3" key="1">
    <citation type="submission" date="2019-04" db="EMBL/GenBank/DDBJ databases">
        <title>Streptomyces oryziradicis sp. nov., a novel actinomycete isolated from rhizosphere soil of rice (Oryza sativa L.).</title>
        <authorList>
            <person name="Li C."/>
        </authorList>
    </citation>
    <scope>NUCLEOTIDE SEQUENCE [LARGE SCALE GENOMIC DNA]</scope>
    <source>
        <strain evidence="2 3">NEAU-C40</strain>
    </source>
</reference>
<dbReference type="GO" id="GO:0016787">
    <property type="term" value="F:hydrolase activity"/>
    <property type="evidence" value="ECO:0007669"/>
    <property type="project" value="InterPro"/>
</dbReference>
<evidence type="ECO:0000313" key="3">
    <source>
        <dbReference type="Proteomes" id="UP000305778"/>
    </source>
</evidence>
<organism evidence="2 3">
    <name type="scientific">Actinacidiphila oryziradicis</name>
    <dbReference type="NCBI Taxonomy" id="2571141"/>
    <lineage>
        <taxon>Bacteria</taxon>
        <taxon>Bacillati</taxon>
        <taxon>Actinomycetota</taxon>
        <taxon>Actinomycetes</taxon>
        <taxon>Kitasatosporales</taxon>
        <taxon>Streptomycetaceae</taxon>
        <taxon>Actinacidiphila</taxon>
    </lineage>
</organism>
<dbReference type="AlphaFoldDB" id="A0A4U0RXT5"/>
<protein>
    <recommendedName>
        <fullName evidence="1">Amidohydrolase-related domain-containing protein</fullName>
    </recommendedName>
</protein>
<comment type="caution">
    <text evidence="2">The sequence shown here is derived from an EMBL/GenBank/DDBJ whole genome shotgun (WGS) entry which is preliminary data.</text>
</comment>
<dbReference type="Proteomes" id="UP000305778">
    <property type="component" value="Unassembled WGS sequence"/>
</dbReference>
<dbReference type="InterPro" id="IPR052358">
    <property type="entry name" value="Aro_Compnd_Degr_Hydrolases"/>
</dbReference>
<dbReference type="PANTHER" id="PTHR35563:SF2">
    <property type="entry name" value="BARREL METAL-DEPENDENT HYDROLASE, PUTATIVE (AFU_ORTHOLOGUE AFUA_1G16240)-RELATED"/>
    <property type="match status" value="1"/>
</dbReference>
<keyword evidence="3" id="KW-1185">Reference proteome</keyword>
<sequence>MPAPRGARPGRGAAVTGSTIIDAHTHVTAASGSGVPRSPQFPNAPMFTAPVEQLLEAMDTTGVDQAVLIQPSLYGFDHSQLLRCLEAHPNRFVGIALADPVGPNFPDELSELVQRAPIRGIRLAPLIAPELGWFDAAAEPMYEAAARLGLSANLLITPAVLPVVDRWVAAHPDLTIVVDHLARPDLDPQSPGTISDNLLRLARFDNVNVKMSALPEMSSRPYPHQDIRPWVRAVLTEFGAQRLMWGSDFPYTTDTDGYMQARTVLDECEVGDAERSRILSGTAAAVYRLPAFTEGPSL</sequence>
<dbReference type="Gene3D" id="3.20.20.140">
    <property type="entry name" value="Metal-dependent hydrolases"/>
    <property type="match status" value="1"/>
</dbReference>
<gene>
    <name evidence="2" type="ORF">FCI23_41065</name>
</gene>
<dbReference type="SUPFAM" id="SSF51556">
    <property type="entry name" value="Metallo-dependent hydrolases"/>
    <property type="match status" value="1"/>
</dbReference>
<dbReference type="InterPro" id="IPR032466">
    <property type="entry name" value="Metal_Hydrolase"/>
</dbReference>
<feature type="domain" description="Amidohydrolase-related" evidence="1">
    <location>
        <begin position="21"/>
        <end position="289"/>
    </location>
</feature>
<dbReference type="InterPro" id="IPR006680">
    <property type="entry name" value="Amidohydro-rel"/>
</dbReference>
<dbReference type="Pfam" id="PF04909">
    <property type="entry name" value="Amidohydro_2"/>
    <property type="match status" value="1"/>
</dbReference>
<proteinExistence type="predicted"/>
<evidence type="ECO:0000259" key="1">
    <source>
        <dbReference type="Pfam" id="PF04909"/>
    </source>
</evidence>
<accession>A0A4U0RXT5</accession>
<dbReference type="PANTHER" id="PTHR35563">
    <property type="entry name" value="BARREL METAL-DEPENDENT HYDROLASE, PUTATIVE (AFU_ORTHOLOGUE AFUA_1G16240)-RELATED"/>
    <property type="match status" value="1"/>
</dbReference>
<dbReference type="EMBL" id="SUMC01000075">
    <property type="protein sequence ID" value="TKA01176.1"/>
    <property type="molecule type" value="Genomic_DNA"/>
</dbReference>
<evidence type="ECO:0000313" key="2">
    <source>
        <dbReference type="EMBL" id="TKA01176.1"/>
    </source>
</evidence>